<sequence>MRCPVRRPETATGPAEQHGKAAERSCDAFYFAACSKPPRDGWGRRGSGDILDHNALLISSLVPHQFLADRLLVPLQLIPGGLASHIRVRLTSQGTAQLRRWKDKDRPTSTTKQSTMDKFVQLNDTV</sequence>
<feature type="region of interest" description="Disordered" evidence="1">
    <location>
        <begin position="1"/>
        <end position="21"/>
    </location>
</feature>
<dbReference type="Proteomes" id="UP001066276">
    <property type="component" value="Chromosome 4_1"/>
</dbReference>
<keyword evidence="3" id="KW-1185">Reference proteome</keyword>
<dbReference type="AlphaFoldDB" id="A0AAV7TAN5"/>
<protein>
    <submittedName>
        <fullName evidence="2">Uncharacterized protein</fullName>
    </submittedName>
</protein>
<gene>
    <name evidence="2" type="ORF">NDU88_005393</name>
</gene>
<name>A0AAV7TAN5_PLEWA</name>
<dbReference type="EMBL" id="JANPWB010000007">
    <property type="protein sequence ID" value="KAJ1173562.1"/>
    <property type="molecule type" value="Genomic_DNA"/>
</dbReference>
<proteinExistence type="predicted"/>
<organism evidence="2 3">
    <name type="scientific">Pleurodeles waltl</name>
    <name type="common">Iberian ribbed newt</name>
    <dbReference type="NCBI Taxonomy" id="8319"/>
    <lineage>
        <taxon>Eukaryota</taxon>
        <taxon>Metazoa</taxon>
        <taxon>Chordata</taxon>
        <taxon>Craniata</taxon>
        <taxon>Vertebrata</taxon>
        <taxon>Euteleostomi</taxon>
        <taxon>Amphibia</taxon>
        <taxon>Batrachia</taxon>
        <taxon>Caudata</taxon>
        <taxon>Salamandroidea</taxon>
        <taxon>Salamandridae</taxon>
        <taxon>Pleurodelinae</taxon>
        <taxon>Pleurodeles</taxon>
    </lineage>
</organism>
<evidence type="ECO:0000256" key="1">
    <source>
        <dbReference type="SAM" id="MobiDB-lite"/>
    </source>
</evidence>
<accession>A0AAV7TAN5</accession>
<evidence type="ECO:0000313" key="2">
    <source>
        <dbReference type="EMBL" id="KAJ1173562.1"/>
    </source>
</evidence>
<comment type="caution">
    <text evidence="2">The sequence shown here is derived from an EMBL/GenBank/DDBJ whole genome shotgun (WGS) entry which is preliminary data.</text>
</comment>
<evidence type="ECO:0000313" key="3">
    <source>
        <dbReference type="Proteomes" id="UP001066276"/>
    </source>
</evidence>
<reference evidence="2" key="1">
    <citation type="journal article" date="2022" name="bioRxiv">
        <title>Sequencing and chromosome-scale assembly of the giantPleurodeles waltlgenome.</title>
        <authorList>
            <person name="Brown T."/>
            <person name="Elewa A."/>
            <person name="Iarovenko S."/>
            <person name="Subramanian E."/>
            <person name="Araus A.J."/>
            <person name="Petzold A."/>
            <person name="Susuki M."/>
            <person name="Suzuki K.-i.T."/>
            <person name="Hayashi T."/>
            <person name="Toyoda A."/>
            <person name="Oliveira C."/>
            <person name="Osipova E."/>
            <person name="Leigh N.D."/>
            <person name="Simon A."/>
            <person name="Yun M.H."/>
        </authorList>
    </citation>
    <scope>NUCLEOTIDE SEQUENCE</scope>
    <source>
        <strain evidence="2">20211129_DDA</strain>
        <tissue evidence="2">Liver</tissue>
    </source>
</reference>